<comment type="caution">
    <text evidence="1">The sequence shown here is derived from an EMBL/GenBank/DDBJ whole genome shotgun (WGS) entry which is preliminary data.</text>
</comment>
<accession>A0ABP8M5N4</accession>
<organism evidence="1 2">
    <name type="scientific">Pontibacter saemangeumensis</name>
    <dbReference type="NCBI Taxonomy" id="1084525"/>
    <lineage>
        <taxon>Bacteria</taxon>
        <taxon>Pseudomonadati</taxon>
        <taxon>Bacteroidota</taxon>
        <taxon>Cytophagia</taxon>
        <taxon>Cytophagales</taxon>
        <taxon>Hymenobacteraceae</taxon>
        <taxon>Pontibacter</taxon>
    </lineage>
</organism>
<dbReference type="EMBL" id="BAABHC010000039">
    <property type="protein sequence ID" value="GAA4443846.1"/>
    <property type="molecule type" value="Genomic_DNA"/>
</dbReference>
<protein>
    <recommendedName>
        <fullName evidence="3">NfeD-like C-terminal, partner-binding</fullName>
    </recommendedName>
</protein>
<reference evidence="2" key="1">
    <citation type="journal article" date="2019" name="Int. J. Syst. Evol. Microbiol.">
        <title>The Global Catalogue of Microorganisms (GCM) 10K type strain sequencing project: providing services to taxonomists for standard genome sequencing and annotation.</title>
        <authorList>
            <consortium name="The Broad Institute Genomics Platform"/>
            <consortium name="The Broad Institute Genome Sequencing Center for Infectious Disease"/>
            <person name="Wu L."/>
            <person name="Ma J."/>
        </authorList>
    </citation>
    <scope>NUCLEOTIDE SEQUENCE [LARGE SCALE GENOMIC DNA]</scope>
    <source>
        <strain evidence="2">JCM 17926</strain>
    </source>
</reference>
<dbReference type="Proteomes" id="UP001500552">
    <property type="component" value="Unassembled WGS sequence"/>
</dbReference>
<evidence type="ECO:0000313" key="2">
    <source>
        <dbReference type="Proteomes" id="UP001500552"/>
    </source>
</evidence>
<evidence type="ECO:0008006" key="3">
    <source>
        <dbReference type="Google" id="ProtNLM"/>
    </source>
</evidence>
<name>A0ABP8M5N4_9BACT</name>
<proteinExistence type="predicted"/>
<gene>
    <name evidence="1" type="ORF">GCM10023188_44960</name>
</gene>
<sequence>MNVLGVPGQPLADGVTVTVATTGAAVVLVAVKAPMLPVPLKPKPTLAEEVQL</sequence>
<keyword evidence="2" id="KW-1185">Reference proteome</keyword>
<evidence type="ECO:0000313" key="1">
    <source>
        <dbReference type="EMBL" id="GAA4443846.1"/>
    </source>
</evidence>